<accession>A0ABV6DTD7</accession>
<gene>
    <name evidence="1" type="ORF">ACFFK0_26150</name>
</gene>
<dbReference type="EMBL" id="JBHLWN010000105">
    <property type="protein sequence ID" value="MFC0215884.1"/>
    <property type="molecule type" value="Genomic_DNA"/>
</dbReference>
<dbReference type="RefSeq" id="WP_377473501.1">
    <property type="nucleotide sequence ID" value="NZ_JBHLWN010000105.1"/>
</dbReference>
<keyword evidence="2" id="KW-1185">Reference proteome</keyword>
<name>A0ABV6DTD7_9BACL</name>
<reference evidence="1 2" key="1">
    <citation type="submission" date="2024-09" db="EMBL/GenBank/DDBJ databases">
        <authorList>
            <person name="Sun Q."/>
            <person name="Mori K."/>
        </authorList>
    </citation>
    <scope>NUCLEOTIDE SEQUENCE [LARGE SCALE GENOMIC DNA]</scope>
    <source>
        <strain evidence="1 2">CCM 7759</strain>
    </source>
</reference>
<dbReference type="Proteomes" id="UP001589776">
    <property type="component" value="Unassembled WGS sequence"/>
</dbReference>
<organism evidence="1 2">
    <name type="scientific">Paenibacillus chartarius</name>
    <dbReference type="NCBI Taxonomy" id="747481"/>
    <lineage>
        <taxon>Bacteria</taxon>
        <taxon>Bacillati</taxon>
        <taxon>Bacillota</taxon>
        <taxon>Bacilli</taxon>
        <taxon>Bacillales</taxon>
        <taxon>Paenibacillaceae</taxon>
        <taxon>Paenibacillus</taxon>
    </lineage>
</organism>
<sequence length="74" mass="8037">MKSTRAVNKVSNNAVCVVITQIGDDLFRGYVPQLQAEIIGGSVQEVKHKLRLTLANVELLPNAASSIITFVELD</sequence>
<evidence type="ECO:0000313" key="1">
    <source>
        <dbReference type="EMBL" id="MFC0215884.1"/>
    </source>
</evidence>
<evidence type="ECO:0000313" key="2">
    <source>
        <dbReference type="Proteomes" id="UP001589776"/>
    </source>
</evidence>
<comment type="caution">
    <text evidence="1">The sequence shown here is derived from an EMBL/GenBank/DDBJ whole genome shotgun (WGS) entry which is preliminary data.</text>
</comment>
<protein>
    <submittedName>
        <fullName evidence="1">Uncharacterized protein</fullName>
    </submittedName>
</protein>
<proteinExistence type="predicted"/>